<reference evidence="4" key="5">
    <citation type="journal article" date="2021" name="G3 (Bethesda)">
        <title>Aegilops tauschii genome assembly Aet v5.0 features greater sequence contiguity and improved annotation.</title>
        <authorList>
            <person name="Wang L."/>
            <person name="Zhu T."/>
            <person name="Rodriguez J.C."/>
            <person name="Deal K.R."/>
            <person name="Dubcovsky J."/>
            <person name="McGuire P.E."/>
            <person name="Lux T."/>
            <person name="Spannagl M."/>
            <person name="Mayer K.F.X."/>
            <person name="Baldrich P."/>
            <person name="Meyers B.C."/>
            <person name="Huo N."/>
            <person name="Gu Y.Q."/>
            <person name="Zhou H."/>
            <person name="Devos K.M."/>
            <person name="Bennetzen J.L."/>
            <person name="Unver T."/>
            <person name="Budak H."/>
            <person name="Gulick P.J."/>
            <person name="Galiba G."/>
            <person name="Kalapos B."/>
            <person name="Nelson D.R."/>
            <person name="Li P."/>
            <person name="You F.M."/>
            <person name="Luo M.C."/>
            <person name="Dvorak J."/>
        </authorList>
    </citation>
    <scope>NUCLEOTIDE SEQUENCE [LARGE SCALE GENOMIC DNA]</scope>
    <source>
        <strain evidence="4">cv. AL8/78</strain>
    </source>
</reference>
<keyword evidence="2" id="KW-0325">Glycoprotein</keyword>
<dbReference type="InterPro" id="IPR036514">
    <property type="entry name" value="SGNH_hydro_sf"/>
</dbReference>
<feature type="compositionally biased region" description="Gly residues" evidence="3">
    <location>
        <begin position="15"/>
        <end position="28"/>
    </location>
</feature>
<dbReference type="GO" id="GO:0016788">
    <property type="term" value="F:hydrolase activity, acting on ester bonds"/>
    <property type="evidence" value="ECO:0007669"/>
    <property type="project" value="InterPro"/>
</dbReference>
<dbReference type="AlphaFoldDB" id="A0A453F543"/>
<dbReference type="InterPro" id="IPR001087">
    <property type="entry name" value="GDSL"/>
</dbReference>
<dbReference type="PANTHER" id="PTHR22835:SF609">
    <property type="entry name" value="GDSL ESTERASE_LIPASE"/>
    <property type="match status" value="1"/>
</dbReference>
<reference evidence="5" key="2">
    <citation type="journal article" date="2017" name="Nat. Plants">
        <title>The Aegilops tauschii genome reveals multiple impacts of transposons.</title>
        <authorList>
            <person name="Zhao G."/>
            <person name="Zou C."/>
            <person name="Li K."/>
            <person name="Wang K."/>
            <person name="Li T."/>
            <person name="Gao L."/>
            <person name="Zhang X."/>
            <person name="Wang H."/>
            <person name="Yang Z."/>
            <person name="Liu X."/>
            <person name="Jiang W."/>
            <person name="Mao L."/>
            <person name="Kong X."/>
            <person name="Jiao Y."/>
            <person name="Jia J."/>
        </authorList>
    </citation>
    <scope>NUCLEOTIDE SEQUENCE [LARGE SCALE GENOMIC DNA]</scope>
    <source>
        <strain evidence="5">cv. AL8/78</strain>
    </source>
</reference>
<evidence type="ECO:0008006" key="6">
    <source>
        <dbReference type="Google" id="ProtNLM"/>
    </source>
</evidence>
<evidence type="ECO:0000256" key="1">
    <source>
        <dbReference type="ARBA" id="ARBA00008668"/>
    </source>
</evidence>
<dbReference type="Gene3D" id="3.40.50.1110">
    <property type="entry name" value="SGNH hydrolase"/>
    <property type="match status" value="1"/>
</dbReference>
<feature type="region of interest" description="Disordered" evidence="3">
    <location>
        <begin position="70"/>
        <end position="143"/>
    </location>
</feature>
<comment type="similarity">
    <text evidence="1">Belongs to the 'GDSL' lipolytic enzyme family.</text>
</comment>
<dbReference type="PANTHER" id="PTHR22835">
    <property type="entry name" value="ZINC FINGER FYVE DOMAIN CONTAINING PROTEIN"/>
    <property type="match status" value="1"/>
</dbReference>
<organism evidence="4 5">
    <name type="scientific">Aegilops tauschii subsp. strangulata</name>
    <name type="common">Goatgrass</name>
    <dbReference type="NCBI Taxonomy" id="200361"/>
    <lineage>
        <taxon>Eukaryota</taxon>
        <taxon>Viridiplantae</taxon>
        <taxon>Streptophyta</taxon>
        <taxon>Embryophyta</taxon>
        <taxon>Tracheophyta</taxon>
        <taxon>Spermatophyta</taxon>
        <taxon>Magnoliopsida</taxon>
        <taxon>Liliopsida</taxon>
        <taxon>Poales</taxon>
        <taxon>Poaceae</taxon>
        <taxon>BOP clade</taxon>
        <taxon>Pooideae</taxon>
        <taxon>Triticodae</taxon>
        <taxon>Triticeae</taxon>
        <taxon>Triticinae</taxon>
        <taxon>Aegilops</taxon>
    </lineage>
</organism>
<keyword evidence="5" id="KW-1185">Reference proteome</keyword>
<dbReference type="Gramene" id="AET3Gv20576400.11">
    <property type="protein sequence ID" value="AET3Gv20576400.11"/>
    <property type="gene ID" value="AET3Gv20576400"/>
</dbReference>
<protein>
    <recommendedName>
        <fullName evidence="6">SGNH hydrolase-type esterase domain-containing protein</fullName>
    </recommendedName>
</protein>
<reference evidence="4" key="3">
    <citation type="journal article" date="2017" name="Nature">
        <title>Genome sequence of the progenitor of the wheat D genome Aegilops tauschii.</title>
        <authorList>
            <person name="Luo M.C."/>
            <person name="Gu Y.Q."/>
            <person name="Puiu D."/>
            <person name="Wang H."/>
            <person name="Twardziok S.O."/>
            <person name="Deal K.R."/>
            <person name="Huo N."/>
            <person name="Zhu T."/>
            <person name="Wang L."/>
            <person name="Wang Y."/>
            <person name="McGuire P.E."/>
            <person name="Liu S."/>
            <person name="Long H."/>
            <person name="Ramasamy R.K."/>
            <person name="Rodriguez J.C."/>
            <person name="Van S.L."/>
            <person name="Yuan L."/>
            <person name="Wang Z."/>
            <person name="Xia Z."/>
            <person name="Xiao L."/>
            <person name="Anderson O.D."/>
            <person name="Ouyang S."/>
            <person name="Liang Y."/>
            <person name="Zimin A.V."/>
            <person name="Pertea G."/>
            <person name="Qi P."/>
            <person name="Bennetzen J.L."/>
            <person name="Dai X."/>
            <person name="Dawson M.W."/>
            <person name="Muller H.G."/>
            <person name="Kugler K."/>
            <person name="Rivarola-Duarte L."/>
            <person name="Spannagl M."/>
            <person name="Mayer K.F.X."/>
            <person name="Lu F.H."/>
            <person name="Bevan M.W."/>
            <person name="Leroy P."/>
            <person name="Li P."/>
            <person name="You F.M."/>
            <person name="Sun Q."/>
            <person name="Liu Z."/>
            <person name="Lyons E."/>
            <person name="Wicker T."/>
            <person name="Salzberg S.L."/>
            <person name="Devos K.M."/>
            <person name="Dvorak J."/>
        </authorList>
    </citation>
    <scope>NUCLEOTIDE SEQUENCE [LARGE SCALE GENOMIC DNA]</scope>
    <source>
        <strain evidence="4">cv. AL8/78</strain>
    </source>
</reference>
<evidence type="ECO:0000256" key="3">
    <source>
        <dbReference type="SAM" id="MobiDB-lite"/>
    </source>
</evidence>
<dbReference type="Pfam" id="PF00657">
    <property type="entry name" value="Lipase_GDSL"/>
    <property type="match status" value="1"/>
</dbReference>
<reference evidence="5" key="1">
    <citation type="journal article" date="2014" name="Science">
        <title>Ancient hybridizations among the ancestral genomes of bread wheat.</title>
        <authorList>
            <consortium name="International Wheat Genome Sequencing Consortium,"/>
            <person name="Marcussen T."/>
            <person name="Sandve S.R."/>
            <person name="Heier L."/>
            <person name="Spannagl M."/>
            <person name="Pfeifer M."/>
            <person name="Jakobsen K.S."/>
            <person name="Wulff B.B."/>
            <person name="Steuernagel B."/>
            <person name="Mayer K.F."/>
            <person name="Olsen O.A."/>
        </authorList>
    </citation>
    <scope>NUCLEOTIDE SEQUENCE [LARGE SCALE GENOMIC DNA]</scope>
    <source>
        <strain evidence="5">cv. AL8/78</strain>
    </source>
</reference>
<dbReference type="EnsemblPlants" id="AET3Gv20576400.11">
    <property type="protein sequence ID" value="AET3Gv20576400.11"/>
    <property type="gene ID" value="AET3Gv20576400"/>
</dbReference>
<dbReference type="Proteomes" id="UP000015105">
    <property type="component" value="Chromosome 3D"/>
</dbReference>
<feature type="compositionally biased region" description="Basic residues" evidence="3">
    <location>
        <begin position="72"/>
        <end position="88"/>
    </location>
</feature>
<evidence type="ECO:0000313" key="5">
    <source>
        <dbReference type="Proteomes" id="UP000015105"/>
    </source>
</evidence>
<accession>A0A453F543</accession>
<sequence length="394" mass="43249">RLRERRRLPLTGRGAASGGGDTRAGGSRGAVRSAGVQLRGLAGGHGQLPLPLRQRLPRARAQDALRGDILPPRHRPLLRRPPHRRLHRGHDGAAVRAAVPERANRGGLRVRGQLRGRRRHGAGPGLLSGERGAHGRPHAPWRRDEMVPRPARSALPRRPDCMGMMNQSLFLVGEIGGNDYNIPLLSRVPFEKIRTFTPSVVAKISSTVTELIGLGAKTLVVPGNLPIGCVPNYLMIFKSDKKEDYEPETGCLRWMNEFSKYHNRLLIDELEKLRKLHPGVSIIYADYYGAAMEIYRSPEQFGIDHPLAACCGGGGPYGVSMTARCGYGEYKVCDDPQKYGSWDGFHPSEAAYKGIAIGLLRGTYTQPSISTTISSCPQLTELGSSVEYKVLYDL</sequence>
<name>A0A453F543_AEGTS</name>
<feature type="compositionally biased region" description="Basic residues" evidence="3">
    <location>
        <begin position="112"/>
        <end position="121"/>
    </location>
</feature>
<feature type="region of interest" description="Disordered" evidence="3">
    <location>
        <begin position="1"/>
        <end position="32"/>
    </location>
</feature>
<reference evidence="4" key="4">
    <citation type="submission" date="2019-03" db="UniProtKB">
        <authorList>
            <consortium name="EnsemblPlants"/>
        </authorList>
    </citation>
    <scope>IDENTIFICATION</scope>
</reference>
<evidence type="ECO:0000256" key="2">
    <source>
        <dbReference type="ARBA" id="ARBA00023180"/>
    </source>
</evidence>
<evidence type="ECO:0000313" key="4">
    <source>
        <dbReference type="EnsemblPlants" id="AET3Gv20576400.11"/>
    </source>
</evidence>
<proteinExistence type="inferred from homology"/>